<feature type="region of interest" description="Disordered" evidence="1">
    <location>
        <begin position="99"/>
        <end position="136"/>
    </location>
</feature>
<sequence>MGDEGLSIHSPIVDEEEIIICEDRNFLEKAVLVDNLGATATRKITSKEEFQKEGMELIMKLTNKLNGTPPEQYDNFLSFLRNTSDSSHFLPQANQEAVPKNLNKEPPNKKIKTQRYVSTKKKTSQKASTTFRKPTQEECQSISSSLILTAKTKQV</sequence>
<keyword evidence="3" id="KW-1185">Reference proteome</keyword>
<evidence type="ECO:0000313" key="2">
    <source>
        <dbReference type="EMBL" id="GFT49726.1"/>
    </source>
</evidence>
<proteinExistence type="predicted"/>
<evidence type="ECO:0000313" key="3">
    <source>
        <dbReference type="Proteomes" id="UP000887013"/>
    </source>
</evidence>
<dbReference type="AlphaFoldDB" id="A0A8X6P4C7"/>
<accession>A0A8X6P4C7</accession>
<dbReference type="EMBL" id="BMAW01111795">
    <property type="protein sequence ID" value="GFT49726.1"/>
    <property type="molecule type" value="Genomic_DNA"/>
</dbReference>
<feature type="compositionally biased region" description="Basic residues" evidence="1">
    <location>
        <begin position="109"/>
        <end position="124"/>
    </location>
</feature>
<evidence type="ECO:0000256" key="1">
    <source>
        <dbReference type="SAM" id="MobiDB-lite"/>
    </source>
</evidence>
<reference evidence="2" key="1">
    <citation type="submission" date="2020-08" db="EMBL/GenBank/DDBJ databases">
        <title>Multicomponent nature underlies the extraordinary mechanical properties of spider dragline silk.</title>
        <authorList>
            <person name="Kono N."/>
            <person name="Nakamura H."/>
            <person name="Mori M."/>
            <person name="Yoshida Y."/>
            <person name="Ohtoshi R."/>
            <person name="Malay A.D."/>
            <person name="Moran D.A.P."/>
            <person name="Tomita M."/>
            <person name="Numata K."/>
            <person name="Arakawa K."/>
        </authorList>
    </citation>
    <scope>NUCLEOTIDE SEQUENCE</scope>
</reference>
<comment type="caution">
    <text evidence="2">The sequence shown here is derived from an EMBL/GenBank/DDBJ whole genome shotgun (WGS) entry which is preliminary data.</text>
</comment>
<dbReference type="Proteomes" id="UP000887013">
    <property type="component" value="Unassembled WGS sequence"/>
</dbReference>
<protein>
    <submittedName>
        <fullName evidence="2">Uncharacterized protein</fullName>
    </submittedName>
</protein>
<organism evidence="2 3">
    <name type="scientific">Nephila pilipes</name>
    <name type="common">Giant wood spider</name>
    <name type="synonym">Nephila maculata</name>
    <dbReference type="NCBI Taxonomy" id="299642"/>
    <lineage>
        <taxon>Eukaryota</taxon>
        <taxon>Metazoa</taxon>
        <taxon>Ecdysozoa</taxon>
        <taxon>Arthropoda</taxon>
        <taxon>Chelicerata</taxon>
        <taxon>Arachnida</taxon>
        <taxon>Araneae</taxon>
        <taxon>Araneomorphae</taxon>
        <taxon>Entelegynae</taxon>
        <taxon>Araneoidea</taxon>
        <taxon>Nephilidae</taxon>
        <taxon>Nephila</taxon>
    </lineage>
</organism>
<name>A0A8X6P4C7_NEPPI</name>
<gene>
    <name evidence="2" type="ORF">NPIL_272011</name>
</gene>